<dbReference type="EMBL" id="LR134350">
    <property type="protein sequence ID" value="VEG29326.1"/>
    <property type="molecule type" value="Genomic_DNA"/>
</dbReference>
<evidence type="ECO:0000313" key="2">
    <source>
        <dbReference type="EMBL" id="VEG29326.1"/>
    </source>
</evidence>
<organism evidence="2 3">
    <name type="scientific">Actinomyces howellii</name>
    <dbReference type="NCBI Taxonomy" id="52771"/>
    <lineage>
        <taxon>Bacteria</taxon>
        <taxon>Bacillati</taxon>
        <taxon>Actinomycetota</taxon>
        <taxon>Actinomycetes</taxon>
        <taxon>Actinomycetales</taxon>
        <taxon>Actinomycetaceae</taxon>
        <taxon>Actinomyces</taxon>
    </lineage>
</organism>
<dbReference type="RefSeq" id="WP_126382974.1">
    <property type="nucleotide sequence ID" value="NZ_LR134350.1"/>
</dbReference>
<dbReference type="InterPro" id="IPR014922">
    <property type="entry name" value="YdhG-like"/>
</dbReference>
<protein>
    <submittedName>
        <fullName evidence="2">Uncharacterized conserved protein</fullName>
    </submittedName>
</protein>
<evidence type="ECO:0000313" key="3">
    <source>
        <dbReference type="Proteomes" id="UP000266895"/>
    </source>
</evidence>
<dbReference type="SUPFAM" id="SSF159888">
    <property type="entry name" value="YdhG-like"/>
    <property type="match status" value="1"/>
</dbReference>
<dbReference type="Pfam" id="PF08818">
    <property type="entry name" value="DUF1801"/>
    <property type="match status" value="2"/>
</dbReference>
<keyword evidence="3" id="KW-1185">Reference proteome</keyword>
<dbReference type="OrthoDB" id="5951444at2"/>
<proteinExistence type="predicted"/>
<feature type="domain" description="YdhG-like" evidence="1">
    <location>
        <begin position="20"/>
        <end position="122"/>
    </location>
</feature>
<evidence type="ECO:0000259" key="1">
    <source>
        <dbReference type="Pfam" id="PF08818"/>
    </source>
</evidence>
<name>A0A3S4TAS2_9ACTO</name>
<accession>A0A3S4TAS2</accession>
<dbReference type="KEGG" id="ahw:NCTC11636_01992"/>
<sequence>MEPTPVPVDDFLATVPERRAAEAHRLIDLMREVTGAEPVMWGPSIIGYGSAPYRTAAGTEGLVPAAAFSPRKAAVTVYLSPALLTNTHLMGRLGRHKVGKSCLYLSRLDHADSEVLRELITRSFWEEVPPQRNRQGALARAHLRCVADYLASVALEARPMLDELRDLVRQVAPEAEEVVSYGLIGYRMPGRSRAAKVFVSGWRDHVALYPQPDDEALRAELSPWVRGKGTVWFSLSEDLPTALLERVVASMTGSGSPADAATSANGTTAD</sequence>
<feature type="domain" description="YdhG-like" evidence="1">
    <location>
        <begin position="158"/>
        <end position="249"/>
    </location>
</feature>
<dbReference type="Gene3D" id="3.90.1150.200">
    <property type="match status" value="1"/>
</dbReference>
<dbReference type="AlphaFoldDB" id="A0A3S4TAS2"/>
<reference evidence="2 3" key="1">
    <citation type="submission" date="2018-12" db="EMBL/GenBank/DDBJ databases">
        <authorList>
            <consortium name="Pathogen Informatics"/>
        </authorList>
    </citation>
    <scope>NUCLEOTIDE SEQUENCE [LARGE SCALE GENOMIC DNA]</scope>
    <source>
        <strain evidence="2 3">NCTC11636</strain>
    </source>
</reference>
<dbReference type="Proteomes" id="UP000266895">
    <property type="component" value="Chromosome"/>
</dbReference>
<gene>
    <name evidence="2" type="ORF">NCTC11636_01992</name>
</gene>